<name>A0ABY5DWE4_9ACTN</name>
<proteinExistence type="predicted"/>
<dbReference type="RefSeq" id="WP_254572097.1">
    <property type="nucleotide sequence ID" value="NZ_CP098502.1"/>
</dbReference>
<protein>
    <submittedName>
        <fullName evidence="2">Uncharacterized protein</fullName>
    </submittedName>
</protein>
<sequence length="89" mass="9580">MSIRERILPPAGDGAPPAPPQAPDPIDEGPMRRELLRQIGELEVQLSAARPGWAPTCTTPKRGPAMAPTPELEALRDELLRALRGPASR</sequence>
<accession>A0ABY5DWE4</accession>
<evidence type="ECO:0000313" key="3">
    <source>
        <dbReference type="Proteomes" id="UP001056035"/>
    </source>
</evidence>
<dbReference type="Proteomes" id="UP001056035">
    <property type="component" value="Chromosome"/>
</dbReference>
<gene>
    <name evidence="2" type="ORF">NBH00_04185</name>
</gene>
<keyword evidence="3" id="KW-1185">Reference proteome</keyword>
<evidence type="ECO:0000256" key="1">
    <source>
        <dbReference type="SAM" id="MobiDB-lite"/>
    </source>
</evidence>
<evidence type="ECO:0000313" key="2">
    <source>
        <dbReference type="EMBL" id="UTI65416.1"/>
    </source>
</evidence>
<reference evidence="2 3" key="1">
    <citation type="submission" date="2022-06" db="EMBL/GenBank/DDBJ databases">
        <title>Paraconexibacter antarcticus.</title>
        <authorList>
            <person name="Kim C.S."/>
        </authorList>
    </citation>
    <scope>NUCLEOTIDE SEQUENCE [LARGE SCALE GENOMIC DNA]</scope>
    <source>
        <strain evidence="2 3">02-257</strain>
    </source>
</reference>
<dbReference type="EMBL" id="CP098502">
    <property type="protein sequence ID" value="UTI65416.1"/>
    <property type="molecule type" value="Genomic_DNA"/>
</dbReference>
<feature type="region of interest" description="Disordered" evidence="1">
    <location>
        <begin position="1"/>
        <end position="29"/>
    </location>
</feature>
<organism evidence="2 3">
    <name type="scientific">Paraconexibacter antarcticus</name>
    <dbReference type="NCBI Taxonomy" id="2949664"/>
    <lineage>
        <taxon>Bacteria</taxon>
        <taxon>Bacillati</taxon>
        <taxon>Actinomycetota</taxon>
        <taxon>Thermoleophilia</taxon>
        <taxon>Solirubrobacterales</taxon>
        <taxon>Paraconexibacteraceae</taxon>
        <taxon>Paraconexibacter</taxon>
    </lineage>
</organism>